<evidence type="ECO:0000313" key="2">
    <source>
        <dbReference type="EMBL" id="AFV88589.1"/>
    </source>
</evidence>
<feature type="domain" description="Ribbon-helix-helix protein CopG" evidence="1">
    <location>
        <begin position="2"/>
        <end position="35"/>
    </location>
</feature>
<name>K7RKY5_ACIA4</name>
<dbReference type="KEGG" id="pbo:PACID_07510"/>
<dbReference type="EMBL" id="CP003493">
    <property type="protein sequence ID" value="AFV88589.1"/>
    <property type="molecule type" value="Genomic_DNA"/>
</dbReference>
<sequence>MTVRLSESELDAVMARANREHRSRSDAIREALDEWAHA</sequence>
<proteinExistence type="predicted"/>
<dbReference type="HOGENOM" id="CLU_3331493_0_0_11"/>
<dbReference type="PATRIC" id="fig|1171373.8.peg.758"/>
<dbReference type="Proteomes" id="UP000000214">
    <property type="component" value="Chromosome"/>
</dbReference>
<evidence type="ECO:0000313" key="3">
    <source>
        <dbReference type="Proteomes" id="UP000000214"/>
    </source>
</evidence>
<protein>
    <recommendedName>
        <fullName evidence="1">Ribbon-helix-helix protein CopG domain-containing protein</fullName>
    </recommendedName>
</protein>
<dbReference type="InterPro" id="IPR002145">
    <property type="entry name" value="CopG"/>
</dbReference>
<organism evidence="2 3">
    <name type="scientific">Acidipropionibacterium acidipropionici (strain ATCC 4875 / DSM 20272 / JCM 6432 / NBRC 12425 / NCIMB 8070 / 4)</name>
    <name type="common">Propionibacterium acidipropionici</name>
    <dbReference type="NCBI Taxonomy" id="1171373"/>
    <lineage>
        <taxon>Bacteria</taxon>
        <taxon>Bacillati</taxon>
        <taxon>Actinomycetota</taxon>
        <taxon>Actinomycetes</taxon>
        <taxon>Propionibacteriales</taxon>
        <taxon>Propionibacteriaceae</taxon>
        <taxon>Acidipropionibacterium</taxon>
    </lineage>
</organism>
<dbReference type="STRING" id="1171373.PACID_07510"/>
<evidence type="ECO:0000259" key="1">
    <source>
        <dbReference type="Pfam" id="PF01402"/>
    </source>
</evidence>
<dbReference type="AlphaFoldDB" id="K7RKY5"/>
<dbReference type="Pfam" id="PF01402">
    <property type="entry name" value="RHH_1"/>
    <property type="match status" value="1"/>
</dbReference>
<gene>
    <name evidence="2" type="ordered locus">PACID_07510</name>
</gene>
<accession>K7RKY5</accession>
<dbReference type="RefSeq" id="WP_015069502.1">
    <property type="nucleotide sequence ID" value="NC_019395.1"/>
</dbReference>
<reference evidence="2 3" key="1">
    <citation type="journal article" date="2012" name="BMC Genomics">
        <title>The genome sequence of Propionibacterium acidipropionici provides insights into its biotechnological and industrial potential.</title>
        <authorList>
            <person name="Parizzi L.P."/>
            <person name="Grassi M.C."/>
            <person name="Llerena L.A."/>
            <person name="Carazzolle M.F."/>
            <person name="Queiroz V.L."/>
            <person name="Lunardi I."/>
            <person name="Zeidler A.F."/>
            <person name="Teixeira P.J."/>
            <person name="Mieczkowski P."/>
            <person name="Rincones J."/>
            <person name="Pereira G.A."/>
        </authorList>
    </citation>
    <scope>NUCLEOTIDE SEQUENCE [LARGE SCALE GENOMIC DNA]</scope>
    <source>
        <strain evidence="3">ATCC 4875 / DSM 20272 / JCM 6432 / NBRC 12425 / NCIMB 8070</strain>
    </source>
</reference>
<dbReference type="GO" id="GO:0006355">
    <property type="term" value="P:regulation of DNA-templated transcription"/>
    <property type="evidence" value="ECO:0007669"/>
    <property type="project" value="InterPro"/>
</dbReference>